<gene>
    <name evidence="1" type="ORF">C483_02166</name>
</gene>
<comment type="caution">
    <text evidence="1">The sequence shown here is derived from an EMBL/GenBank/DDBJ whole genome shotgun (WGS) entry which is preliminary data.</text>
</comment>
<organism evidence="1 2">
    <name type="scientific">Natrialba hulunbeirensis JCM 10989</name>
    <dbReference type="NCBI Taxonomy" id="1227493"/>
    <lineage>
        <taxon>Archaea</taxon>
        <taxon>Methanobacteriati</taxon>
        <taxon>Methanobacteriota</taxon>
        <taxon>Stenosarchaea group</taxon>
        <taxon>Halobacteria</taxon>
        <taxon>Halobacteriales</taxon>
        <taxon>Natrialbaceae</taxon>
        <taxon>Natrialba</taxon>
    </lineage>
</organism>
<dbReference type="EMBL" id="AOIM01000009">
    <property type="protein sequence ID" value="ELY95131.1"/>
    <property type="molecule type" value="Genomic_DNA"/>
</dbReference>
<evidence type="ECO:0000313" key="2">
    <source>
        <dbReference type="Proteomes" id="UP000011519"/>
    </source>
</evidence>
<protein>
    <submittedName>
        <fullName evidence="1">Uncharacterized protein</fullName>
    </submittedName>
</protein>
<proteinExistence type="predicted"/>
<evidence type="ECO:0000313" key="1">
    <source>
        <dbReference type="EMBL" id="ELY95131.1"/>
    </source>
</evidence>
<keyword evidence="2" id="KW-1185">Reference proteome</keyword>
<dbReference type="Proteomes" id="UP000011519">
    <property type="component" value="Unassembled WGS sequence"/>
</dbReference>
<reference evidence="1 2" key="1">
    <citation type="journal article" date="2014" name="PLoS Genet.">
        <title>Phylogenetically driven sequencing of extremely halophilic archaea reveals strategies for static and dynamic osmo-response.</title>
        <authorList>
            <person name="Becker E.A."/>
            <person name="Seitzer P.M."/>
            <person name="Tritt A."/>
            <person name="Larsen D."/>
            <person name="Krusor M."/>
            <person name="Yao A.I."/>
            <person name="Wu D."/>
            <person name="Madern D."/>
            <person name="Eisen J.A."/>
            <person name="Darling A.E."/>
            <person name="Facciotti M.T."/>
        </authorList>
    </citation>
    <scope>NUCLEOTIDE SEQUENCE [LARGE SCALE GENOMIC DNA]</scope>
    <source>
        <strain evidence="1 2">JCM 10989</strain>
    </source>
</reference>
<accession>M0A9S5</accession>
<sequence>MSIDKHSLKGFAEEMQEEYEDRSLLPDLFTVRDFKGRKDSKLEYLQFGKRTGVPTNIFEQGVTLPTTSSFIRSVVNGEKKFVLTDLANSAGDERFGSKQIEGELSPDDIELAVENTVGADRLFLPISDDYTDPVMDWVGDQRFSLSPEGKLVVNGVRLDIDRVSSNYGIRDVIVANSSRVSVVQKRFEDAQSPKGMEFDKSLTSVNEEEKLMVYFGKEIEPAPIDSDFEEEIEVMYRSVISQPIIDNGGVFVLEASPDLTLGRKDDN</sequence>
<name>M0A9S5_9EURY</name>
<dbReference type="RefSeq" id="WP_006651692.1">
    <property type="nucleotide sequence ID" value="NZ_AOIM01000009.1"/>
</dbReference>
<dbReference type="AlphaFoldDB" id="M0A9S5"/>